<evidence type="ECO:0000256" key="5">
    <source>
        <dbReference type="ARBA" id="ARBA00047925"/>
    </source>
</evidence>
<dbReference type="GO" id="GO:0051287">
    <property type="term" value="F:NAD binding"/>
    <property type="evidence" value="ECO:0007669"/>
    <property type="project" value="UniProtKB-ARBA"/>
</dbReference>
<feature type="binding site" evidence="6">
    <location>
        <begin position="148"/>
        <end position="149"/>
    </location>
    <ligand>
        <name>NAD(+)</name>
        <dbReference type="ChEBI" id="CHEBI:57540"/>
    </ligand>
</feature>
<keyword evidence="6" id="KW-0067">ATP-binding</keyword>
<evidence type="ECO:0000256" key="1">
    <source>
        <dbReference type="ARBA" id="ARBA00022679"/>
    </source>
</evidence>
<accession>A0A4V2UUE1</accession>
<dbReference type="HAMAP" id="MF_00361">
    <property type="entry name" value="NAD_kinase"/>
    <property type="match status" value="1"/>
</dbReference>
<dbReference type="GO" id="GO:0005524">
    <property type="term" value="F:ATP binding"/>
    <property type="evidence" value="ECO:0007669"/>
    <property type="project" value="UniProtKB-KW"/>
</dbReference>
<reference evidence="7 8" key="1">
    <citation type="submission" date="2019-03" db="EMBL/GenBank/DDBJ databases">
        <title>Genomic Encyclopedia of Type Strains, Phase IV (KMG-IV): sequencing the most valuable type-strain genomes for metagenomic binning, comparative biology and taxonomic classification.</title>
        <authorList>
            <person name="Goeker M."/>
        </authorList>
    </citation>
    <scope>NUCLEOTIDE SEQUENCE [LARGE SCALE GENOMIC DNA]</scope>
    <source>
        <strain evidence="7 8">DSM 21100</strain>
    </source>
</reference>
<evidence type="ECO:0000313" key="8">
    <source>
        <dbReference type="Proteomes" id="UP000295807"/>
    </source>
</evidence>
<dbReference type="EC" id="2.7.1.23" evidence="6"/>
<gene>
    <name evidence="6" type="primary">nadK</name>
    <name evidence="7" type="ORF">EDD80_101563</name>
</gene>
<protein>
    <recommendedName>
        <fullName evidence="6">NAD kinase</fullName>
        <ecNumber evidence="6">2.7.1.23</ecNumber>
    </recommendedName>
    <alternativeName>
        <fullName evidence="6">ATP-dependent NAD kinase</fullName>
    </alternativeName>
</protein>
<dbReference type="Pfam" id="PF01513">
    <property type="entry name" value="NAD_kinase"/>
    <property type="match status" value="1"/>
</dbReference>
<dbReference type="EMBL" id="SMAD01000001">
    <property type="protein sequence ID" value="TCS90363.1"/>
    <property type="molecule type" value="Genomic_DNA"/>
</dbReference>
<keyword evidence="1 6" id="KW-0808">Transferase</keyword>
<dbReference type="PANTHER" id="PTHR20275">
    <property type="entry name" value="NAD KINASE"/>
    <property type="match status" value="1"/>
</dbReference>
<dbReference type="RefSeq" id="WP_132127798.1">
    <property type="nucleotide sequence ID" value="NZ_CP042432.1"/>
</dbReference>
<organism evidence="7 8">
    <name type="scientific">Anseongella ginsenosidimutans</name>
    <dbReference type="NCBI Taxonomy" id="496056"/>
    <lineage>
        <taxon>Bacteria</taxon>
        <taxon>Pseudomonadati</taxon>
        <taxon>Bacteroidota</taxon>
        <taxon>Sphingobacteriia</taxon>
        <taxon>Sphingobacteriales</taxon>
        <taxon>Sphingobacteriaceae</taxon>
        <taxon>Anseongella</taxon>
    </lineage>
</organism>
<sequence>MRIAIYGRQFGEHSFPYIQEVLQILEKYDAEVSIYEPFRNFILEQQIGEAARTGVFSSHEDLPRDASFLLSLGGDGTLLDTVTLIRDSGLPVLGINLGRLGFLASINKIDIEKAIESLFQGEFTFDERSLLQLRTDDQLFGGLNYALNEMTIYRGEDASMIIIHSYLNGEFLNSYWADGLIVATPTGSTAYSLSCGGPIILPGSNNFLITPICPHNLSVRPVVVNDMSELSFEVDSRGCRFQVFMDSRKETVDIGTRLSIRKERFSINLVRLNNESYFGTLRNKLMWGLDTRNY</sequence>
<dbReference type="Gene3D" id="2.60.200.30">
    <property type="entry name" value="Probable inorganic polyphosphate/atp-NAD kinase, domain 2"/>
    <property type="match status" value="1"/>
</dbReference>
<comment type="subcellular location">
    <subcellularLocation>
        <location evidence="6">Cytoplasm</location>
    </subcellularLocation>
</comment>
<proteinExistence type="inferred from homology"/>
<dbReference type="PANTHER" id="PTHR20275:SF0">
    <property type="entry name" value="NAD KINASE"/>
    <property type="match status" value="1"/>
</dbReference>
<comment type="caution">
    <text evidence="6">Lacks conserved residue(s) required for the propagation of feature annotation.</text>
</comment>
<feature type="binding site" evidence="6">
    <location>
        <begin position="75"/>
        <end position="76"/>
    </location>
    <ligand>
        <name>NAD(+)</name>
        <dbReference type="ChEBI" id="CHEBI:57540"/>
    </ligand>
</feature>
<comment type="cofactor">
    <cofactor evidence="6">
        <name>a divalent metal cation</name>
        <dbReference type="ChEBI" id="CHEBI:60240"/>
    </cofactor>
</comment>
<comment type="catalytic activity">
    <reaction evidence="5 6">
        <text>NAD(+) + ATP = ADP + NADP(+) + H(+)</text>
        <dbReference type="Rhea" id="RHEA:18629"/>
        <dbReference type="ChEBI" id="CHEBI:15378"/>
        <dbReference type="ChEBI" id="CHEBI:30616"/>
        <dbReference type="ChEBI" id="CHEBI:57540"/>
        <dbReference type="ChEBI" id="CHEBI:58349"/>
        <dbReference type="ChEBI" id="CHEBI:456216"/>
        <dbReference type="EC" id="2.7.1.23"/>
    </reaction>
</comment>
<comment type="caution">
    <text evidence="7">The sequence shown here is derived from an EMBL/GenBank/DDBJ whole genome shotgun (WGS) entry which is preliminary data.</text>
</comment>
<dbReference type="GO" id="GO:0019674">
    <property type="term" value="P:NAD+ metabolic process"/>
    <property type="evidence" value="ECO:0007669"/>
    <property type="project" value="InterPro"/>
</dbReference>
<keyword evidence="4 6" id="KW-0520">NAD</keyword>
<keyword evidence="6" id="KW-0547">Nucleotide-binding</keyword>
<keyword evidence="2 6" id="KW-0418">Kinase</keyword>
<dbReference type="NCBIfam" id="NF002521">
    <property type="entry name" value="PRK01911.1"/>
    <property type="match status" value="1"/>
</dbReference>
<evidence type="ECO:0000256" key="6">
    <source>
        <dbReference type="HAMAP-Rule" id="MF_00361"/>
    </source>
</evidence>
<dbReference type="AlphaFoldDB" id="A0A4V2UUE1"/>
<feature type="binding site" evidence="6">
    <location>
        <begin position="189"/>
        <end position="194"/>
    </location>
    <ligand>
        <name>NAD(+)</name>
        <dbReference type="ChEBI" id="CHEBI:57540"/>
    </ligand>
</feature>
<dbReference type="GO" id="GO:0046872">
    <property type="term" value="F:metal ion binding"/>
    <property type="evidence" value="ECO:0007669"/>
    <property type="project" value="UniProtKB-UniRule"/>
</dbReference>
<dbReference type="Pfam" id="PF20143">
    <property type="entry name" value="NAD_kinase_C"/>
    <property type="match status" value="1"/>
</dbReference>
<keyword evidence="3 6" id="KW-0521">NADP</keyword>
<dbReference type="InterPro" id="IPR017438">
    <property type="entry name" value="ATP-NAD_kinase_N"/>
</dbReference>
<keyword evidence="6" id="KW-0963">Cytoplasm</keyword>
<evidence type="ECO:0000313" key="7">
    <source>
        <dbReference type="EMBL" id="TCS90363.1"/>
    </source>
</evidence>
<evidence type="ECO:0000256" key="2">
    <source>
        <dbReference type="ARBA" id="ARBA00022777"/>
    </source>
</evidence>
<evidence type="ECO:0000256" key="4">
    <source>
        <dbReference type="ARBA" id="ARBA00023027"/>
    </source>
</evidence>
<dbReference type="GO" id="GO:0006741">
    <property type="term" value="P:NADP+ biosynthetic process"/>
    <property type="evidence" value="ECO:0007669"/>
    <property type="project" value="UniProtKB-UniRule"/>
</dbReference>
<feature type="binding site" evidence="6">
    <location>
        <position position="178"/>
    </location>
    <ligand>
        <name>NAD(+)</name>
        <dbReference type="ChEBI" id="CHEBI:57540"/>
    </ligand>
</feature>
<dbReference type="GO" id="GO:0005737">
    <property type="term" value="C:cytoplasm"/>
    <property type="evidence" value="ECO:0007669"/>
    <property type="project" value="UniProtKB-SubCell"/>
</dbReference>
<dbReference type="InterPro" id="IPR002504">
    <property type="entry name" value="NADK"/>
</dbReference>
<dbReference type="Proteomes" id="UP000295807">
    <property type="component" value="Unassembled WGS sequence"/>
</dbReference>
<dbReference type="InterPro" id="IPR016064">
    <property type="entry name" value="NAD/diacylglycerol_kinase_sf"/>
</dbReference>
<dbReference type="Gene3D" id="3.40.50.10330">
    <property type="entry name" value="Probable inorganic polyphosphate/atp-NAD kinase, domain 1"/>
    <property type="match status" value="1"/>
</dbReference>
<dbReference type="OrthoDB" id="9774737at2"/>
<evidence type="ECO:0000256" key="3">
    <source>
        <dbReference type="ARBA" id="ARBA00022857"/>
    </source>
</evidence>
<dbReference type="InterPro" id="IPR017437">
    <property type="entry name" value="ATP-NAD_kinase_PpnK-typ_C"/>
</dbReference>
<name>A0A4V2UUE1_9SPHI</name>
<dbReference type="GO" id="GO:0003951">
    <property type="term" value="F:NAD+ kinase activity"/>
    <property type="evidence" value="ECO:0007669"/>
    <property type="project" value="UniProtKB-UniRule"/>
</dbReference>
<feature type="active site" description="Proton acceptor" evidence="6">
    <location>
        <position position="75"/>
    </location>
</feature>
<dbReference type="SUPFAM" id="SSF111331">
    <property type="entry name" value="NAD kinase/diacylglycerol kinase-like"/>
    <property type="match status" value="1"/>
</dbReference>
<comment type="similarity">
    <text evidence="6">Belongs to the NAD kinase family.</text>
</comment>
<comment type="function">
    <text evidence="6">Involved in the regulation of the intracellular balance of NAD and NADP, and is a key enzyme in the biosynthesis of NADP. Catalyzes specifically the phosphorylation on 2'-hydroxyl of the adenosine moiety of NAD to yield NADP.</text>
</comment>
<keyword evidence="8" id="KW-1185">Reference proteome</keyword>